<protein>
    <submittedName>
        <fullName evidence="2">Uncharacterized protein</fullName>
    </submittedName>
</protein>
<evidence type="ECO:0000313" key="3">
    <source>
        <dbReference type="Proteomes" id="UP000199093"/>
    </source>
</evidence>
<gene>
    <name evidence="2" type="ORF">SAMN04487993_102323</name>
</gene>
<accession>A0A1G8S884</accession>
<dbReference type="RefSeq" id="WP_131821856.1">
    <property type="nucleotide sequence ID" value="NZ_FNEJ01000023.1"/>
</dbReference>
<dbReference type="STRING" id="555512.SAMN04487993_102323"/>
<feature type="transmembrane region" description="Helical" evidence="1">
    <location>
        <begin position="94"/>
        <end position="114"/>
    </location>
</feature>
<dbReference type="Proteomes" id="UP000199093">
    <property type="component" value="Unassembled WGS sequence"/>
</dbReference>
<keyword evidence="1" id="KW-0472">Membrane</keyword>
<keyword evidence="3" id="KW-1185">Reference proteome</keyword>
<organism evidence="2 3">
    <name type="scientific">Salipiger marinus</name>
    <dbReference type="NCBI Taxonomy" id="555512"/>
    <lineage>
        <taxon>Bacteria</taxon>
        <taxon>Pseudomonadati</taxon>
        <taxon>Pseudomonadota</taxon>
        <taxon>Alphaproteobacteria</taxon>
        <taxon>Rhodobacterales</taxon>
        <taxon>Roseobacteraceae</taxon>
        <taxon>Salipiger</taxon>
    </lineage>
</organism>
<evidence type="ECO:0000256" key="1">
    <source>
        <dbReference type="SAM" id="Phobius"/>
    </source>
</evidence>
<keyword evidence="1" id="KW-1133">Transmembrane helix</keyword>
<evidence type="ECO:0000313" key="2">
    <source>
        <dbReference type="EMBL" id="SDJ24900.1"/>
    </source>
</evidence>
<proteinExistence type="predicted"/>
<keyword evidence="1" id="KW-0812">Transmembrane</keyword>
<sequence>MTVLTEEKSLLAAELALGLLTPEHHARALRAAEADPELREELARWQHRLVPYLEPAPEVSPPARSFAAIEARLFEEPKPQSLWARIMAPELRGWLMLAVLAKLGVLVLLAYALFSP</sequence>
<reference evidence="2 3" key="1">
    <citation type="submission" date="2016-10" db="EMBL/GenBank/DDBJ databases">
        <authorList>
            <person name="de Groot N.N."/>
        </authorList>
    </citation>
    <scope>NUCLEOTIDE SEQUENCE [LARGE SCALE GENOMIC DNA]</scope>
    <source>
        <strain evidence="2 3">DSM 26424</strain>
    </source>
</reference>
<dbReference type="EMBL" id="FNEJ01000023">
    <property type="protein sequence ID" value="SDJ24900.1"/>
    <property type="molecule type" value="Genomic_DNA"/>
</dbReference>
<dbReference type="OrthoDB" id="9816387at2"/>
<name>A0A1G8S884_9RHOB</name>
<dbReference type="AlphaFoldDB" id="A0A1G8S884"/>